<sequence length="126" mass="14485">MRMFLINSDSCRFFYLAINLASTSSIELSLVNVQAIAKQVKSAAVKPFLVLQSMKIDYAKTFEDIKDVNVTKQLRSFRHQIQNHPPSWQHKTVIVSFNLVKCELIRAAYTSKTKKLQFALLRFNSS</sequence>
<comment type="caution">
    <text evidence="1">The sequence shown here is derived from an EMBL/GenBank/DDBJ whole genome shotgun (WGS) entry which is preliminary data.</text>
</comment>
<organism evidence="1 2">
    <name type="scientific">Stylophora pistillata</name>
    <name type="common">Smooth cauliflower coral</name>
    <dbReference type="NCBI Taxonomy" id="50429"/>
    <lineage>
        <taxon>Eukaryota</taxon>
        <taxon>Metazoa</taxon>
        <taxon>Cnidaria</taxon>
        <taxon>Anthozoa</taxon>
        <taxon>Hexacorallia</taxon>
        <taxon>Scleractinia</taxon>
        <taxon>Astrocoeniina</taxon>
        <taxon>Pocilloporidae</taxon>
        <taxon>Stylophora</taxon>
    </lineage>
</organism>
<name>A0A2B4SM09_STYPI</name>
<gene>
    <name evidence="1" type="ORF">AWC38_SpisGene25883</name>
</gene>
<evidence type="ECO:0000313" key="2">
    <source>
        <dbReference type="Proteomes" id="UP000225706"/>
    </source>
</evidence>
<keyword evidence="2" id="KW-1185">Reference proteome</keyword>
<evidence type="ECO:0000313" key="1">
    <source>
        <dbReference type="EMBL" id="PFX29537.1"/>
    </source>
</evidence>
<dbReference type="EMBL" id="LSMT01000064">
    <property type="protein sequence ID" value="PFX29537.1"/>
    <property type="molecule type" value="Genomic_DNA"/>
</dbReference>
<reference evidence="2" key="1">
    <citation type="journal article" date="2017" name="bioRxiv">
        <title>Comparative analysis of the genomes of Stylophora pistillata and Acropora digitifera provides evidence for extensive differences between species of corals.</title>
        <authorList>
            <person name="Voolstra C.R."/>
            <person name="Li Y."/>
            <person name="Liew Y.J."/>
            <person name="Baumgarten S."/>
            <person name="Zoccola D."/>
            <person name="Flot J.-F."/>
            <person name="Tambutte S."/>
            <person name="Allemand D."/>
            <person name="Aranda M."/>
        </authorList>
    </citation>
    <scope>NUCLEOTIDE SEQUENCE [LARGE SCALE GENOMIC DNA]</scope>
</reference>
<dbReference type="AlphaFoldDB" id="A0A2B4SM09"/>
<protein>
    <submittedName>
        <fullName evidence="1">Uncharacterized protein</fullName>
    </submittedName>
</protein>
<accession>A0A2B4SM09</accession>
<dbReference type="Proteomes" id="UP000225706">
    <property type="component" value="Unassembled WGS sequence"/>
</dbReference>
<proteinExistence type="predicted"/>